<dbReference type="STRING" id="2041.AERYTH_08345"/>
<keyword evidence="3" id="KW-1185">Reference proteome</keyword>
<accession>A0A0U4CVF6</accession>
<protein>
    <recommendedName>
        <fullName evidence="4">RDD domain-containing protein</fullName>
    </recommendedName>
</protein>
<dbReference type="KEGG" id="aer:AERYTH_08345"/>
<feature type="transmembrane region" description="Helical" evidence="1">
    <location>
        <begin position="153"/>
        <end position="172"/>
    </location>
</feature>
<evidence type="ECO:0000313" key="2">
    <source>
        <dbReference type="EMBL" id="ALX04701.1"/>
    </source>
</evidence>
<feature type="transmembrane region" description="Helical" evidence="1">
    <location>
        <begin position="120"/>
        <end position="141"/>
    </location>
</feature>
<keyword evidence="1" id="KW-0812">Transmembrane</keyword>
<proteinExistence type="predicted"/>
<dbReference type="Proteomes" id="UP000067689">
    <property type="component" value="Chromosome"/>
</dbReference>
<name>A0A0U4CVF6_9ACTN</name>
<dbReference type="EMBL" id="CP011502">
    <property type="protein sequence ID" value="ALX04701.1"/>
    <property type="molecule type" value="Genomic_DNA"/>
</dbReference>
<gene>
    <name evidence="2" type="ORF">AERYTH_08345</name>
</gene>
<evidence type="ECO:0000256" key="1">
    <source>
        <dbReference type="SAM" id="Phobius"/>
    </source>
</evidence>
<keyword evidence="1" id="KW-1133">Transmembrane helix</keyword>
<feature type="transmembrane region" description="Helical" evidence="1">
    <location>
        <begin position="205"/>
        <end position="228"/>
    </location>
</feature>
<dbReference type="OrthoDB" id="9793824at2"/>
<evidence type="ECO:0000313" key="3">
    <source>
        <dbReference type="Proteomes" id="UP000067689"/>
    </source>
</evidence>
<dbReference type="RefSeq" id="WP_067857149.1">
    <property type="nucleotide sequence ID" value="NZ_CP011502.1"/>
</dbReference>
<dbReference type="PATRIC" id="fig|2041.4.peg.1750"/>
<reference evidence="2 3" key="1">
    <citation type="journal article" date="1991" name="Int. J. Syst. Bacteriol.">
        <title>Description of the erythromycin-producing bacterium Arthrobacter sp. strain NRRL B-3381 as Aeromicrobium erythreum gen. nov., sp. nov.</title>
        <authorList>
            <person name="Miller E.S."/>
            <person name="Woese C.R."/>
            <person name="Brenner S."/>
        </authorList>
    </citation>
    <scope>NUCLEOTIDE SEQUENCE [LARGE SCALE GENOMIC DNA]</scope>
    <source>
        <strain evidence="2 3">AR18</strain>
    </source>
</reference>
<dbReference type="AlphaFoldDB" id="A0A0U4CVF6"/>
<evidence type="ECO:0008006" key="4">
    <source>
        <dbReference type="Google" id="ProtNLM"/>
    </source>
</evidence>
<organism evidence="2 3">
    <name type="scientific">Aeromicrobium erythreum</name>
    <dbReference type="NCBI Taxonomy" id="2041"/>
    <lineage>
        <taxon>Bacteria</taxon>
        <taxon>Bacillati</taxon>
        <taxon>Actinomycetota</taxon>
        <taxon>Actinomycetes</taxon>
        <taxon>Propionibacteriales</taxon>
        <taxon>Nocardioidaceae</taxon>
        <taxon>Aeromicrobium</taxon>
    </lineage>
</organism>
<feature type="transmembrane region" description="Helical" evidence="1">
    <location>
        <begin position="32"/>
        <end position="53"/>
    </location>
</feature>
<keyword evidence="1" id="KW-0472">Membrane</keyword>
<sequence length="238" mass="24867">MNDAQDLTPASDVGDEERTVGDLRRSALAQDVLLFCVAFTAGALVVLVARILGSATTGDVWTLGRSDGLLLGGLVAGELFVLWNNGLRQGVRGHSIGKHREGLRVVRAGEGSPTGAARGLLRGLAAAVLIDLAVAAVPIGLPTVLRSATPDAWHLGFAAYLGLLALLVPLLLGMHRGVLDRVAGTEVVRAHGDDAATSVPRRRALVVLDAVGVVGVLTVCAAQLAFMWPLLWRWPGLF</sequence>
<feature type="transmembrane region" description="Helical" evidence="1">
    <location>
        <begin position="68"/>
        <end position="87"/>
    </location>
</feature>